<evidence type="ECO:0000256" key="10">
    <source>
        <dbReference type="SAM" id="Coils"/>
    </source>
</evidence>
<feature type="coiled-coil region" evidence="10">
    <location>
        <begin position="125"/>
        <end position="173"/>
    </location>
</feature>
<dbReference type="SMART" id="SM00388">
    <property type="entry name" value="HisKA"/>
    <property type="match status" value="1"/>
</dbReference>
<evidence type="ECO:0000256" key="4">
    <source>
        <dbReference type="ARBA" id="ARBA00022553"/>
    </source>
</evidence>
<feature type="modified residue" description="4-aspartylphosphate" evidence="9">
    <location>
        <position position="57"/>
    </location>
</feature>
<dbReference type="CDD" id="cd00082">
    <property type="entry name" value="HisKA"/>
    <property type="match status" value="1"/>
</dbReference>
<organism evidence="13 14">
    <name type="scientific">Petrachloros mirabilis ULC683</name>
    <dbReference type="NCBI Taxonomy" id="2781853"/>
    <lineage>
        <taxon>Bacteria</taxon>
        <taxon>Bacillati</taxon>
        <taxon>Cyanobacteriota</taxon>
        <taxon>Cyanophyceae</taxon>
        <taxon>Synechococcales</taxon>
        <taxon>Petrachlorosaceae</taxon>
        <taxon>Petrachloros</taxon>
        <taxon>Petrachloros mirabilis</taxon>
    </lineage>
</organism>
<dbReference type="PRINTS" id="PR00344">
    <property type="entry name" value="BCTRLSENSOR"/>
</dbReference>
<dbReference type="InterPro" id="IPR011006">
    <property type="entry name" value="CheY-like_superfamily"/>
</dbReference>
<keyword evidence="4 9" id="KW-0597">Phosphoprotein</keyword>
<sequence length="402" mass="44975">MDEKLHILIVDDDIVDRMAIGRALRNTGLSISLVEATDCADAIKTLQEQSFDCAFLDYRLPDQDGLDLIRQLDELGIRVPLIVLTGQGDEQLAVEIMKAGASDYLAKSKVTPERLSQVLQNAVRLSRAERAAELANQQLRTTNEQLLRQNQELESQRQQIECQNKKLIEASKLKSQFLATISHELRTPMNAIMGFSQLLREQYPDPLTAQQLDMVSRILNNSQNLLVMLNEVLDFSKIEAGHLNLRVSDFDLVKLVQLTAEELRVLAIQKSLFLDLDIRLQNPEVHTDQDCIRRILMNLIGNGIKFTETGGVRITVQALENDTLEIGVQDTGVGIPSDYLTAIFQPFRQADQTLTRLHPGTGLGLAITKSLVEAIQGSITVDSQVNQGSTFWVQFPRRVSPP</sequence>
<dbReference type="GO" id="GO:0005886">
    <property type="term" value="C:plasma membrane"/>
    <property type="evidence" value="ECO:0007669"/>
    <property type="project" value="TreeGrafter"/>
</dbReference>
<evidence type="ECO:0000256" key="7">
    <source>
        <dbReference type="ARBA" id="ARBA00023012"/>
    </source>
</evidence>
<evidence type="ECO:0000259" key="12">
    <source>
        <dbReference type="PROSITE" id="PS50110"/>
    </source>
</evidence>
<reference evidence="13" key="1">
    <citation type="submission" date="2019-12" db="EMBL/GenBank/DDBJ databases">
        <title>High-Quality draft genome sequences of three cyanobacteria isolated from the limestone walls of the Old Cathedral of Coimbra.</title>
        <authorList>
            <person name="Tiago I."/>
            <person name="Soares F."/>
            <person name="Portugal A."/>
        </authorList>
    </citation>
    <scope>NUCLEOTIDE SEQUENCE [LARGE SCALE GENOMIC DNA]</scope>
    <source>
        <strain evidence="13">C</strain>
    </source>
</reference>
<dbReference type="EMBL" id="WVIC01000027">
    <property type="protein sequence ID" value="NCJ07478.1"/>
    <property type="molecule type" value="Genomic_DNA"/>
</dbReference>
<dbReference type="SUPFAM" id="SSF47384">
    <property type="entry name" value="Homodimeric domain of signal transducing histidine kinase"/>
    <property type="match status" value="1"/>
</dbReference>
<feature type="domain" description="Response regulatory" evidence="12">
    <location>
        <begin position="6"/>
        <end position="122"/>
    </location>
</feature>
<keyword evidence="7" id="KW-0902">Two-component regulatory system</keyword>
<dbReference type="GO" id="GO:0009927">
    <property type="term" value="F:histidine phosphotransfer kinase activity"/>
    <property type="evidence" value="ECO:0007669"/>
    <property type="project" value="TreeGrafter"/>
</dbReference>
<dbReference type="Gene3D" id="3.30.565.10">
    <property type="entry name" value="Histidine kinase-like ATPase, C-terminal domain"/>
    <property type="match status" value="1"/>
</dbReference>
<evidence type="ECO:0000313" key="13">
    <source>
        <dbReference type="EMBL" id="NCJ07478.1"/>
    </source>
</evidence>
<dbReference type="InterPro" id="IPR003594">
    <property type="entry name" value="HATPase_dom"/>
</dbReference>
<dbReference type="PANTHER" id="PTHR43047">
    <property type="entry name" value="TWO-COMPONENT HISTIDINE PROTEIN KINASE"/>
    <property type="match status" value="1"/>
</dbReference>
<dbReference type="CDD" id="cd16922">
    <property type="entry name" value="HATPase_EvgS-ArcB-TorS-like"/>
    <property type="match status" value="1"/>
</dbReference>
<evidence type="ECO:0000256" key="2">
    <source>
        <dbReference type="ARBA" id="ARBA00006402"/>
    </source>
</evidence>
<dbReference type="SUPFAM" id="SSF55874">
    <property type="entry name" value="ATPase domain of HSP90 chaperone/DNA topoisomerase II/histidine kinase"/>
    <property type="match status" value="1"/>
</dbReference>
<evidence type="ECO:0000256" key="3">
    <source>
        <dbReference type="ARBA" id="ARBA00012438"/>
    </source>
</evidence>
<evidence type="ECO:0000256" key="5">
    <source>
        <dbReference type="ARBA" id="ARBA00022679"/>
    </source>
</evidence>
<dbReference type="InterPro" id="IPR036097">
    <property type="entry name" value="HisK_dim/P_sf"/>
</dbReference>
<dbReference type="PANTHER" id="PTHR43047:SF72">
    <property type="entry name" value="OSMOSENSING HISTIDINE PROTEIN KINASE SLN1"/>
    <property type="match status" value="1"/>
</dbReference>
<dbReference type="InterPro" id="IPR001789">
    <property type="entry name" value="Sig_transdc_resp-reg_receiver"/>
</dbReference>
<dbReference type="InterPro" id="IPR003661">
    <property type="entry name" value="HisK_dim/P_dom"/>
</dbReference>
<dbReference type="Gene3D" id="1.10.287.130">
    <property type="match status" value="1"/>
</dbReference>
<gene>
    <name evidence="13" type="ORF">GS597_13365</name>
</gene>
<dbReference type="SUPFAM" id="SSF52172">
    <property type="entry name" value="CheY-like"/>
    <property type="match status" value="1"/>
</dbReference>
<dbReference type="PROSITE" id="PS50110">
    <property type="entry name" value="RESPONSE_REGULATORY"/>
    <property type="match status" value="1"/>
</dbReference>
<dbReference type="FunFam" id="3.30.565.10:FF:000010">
    <property type="entry name" value="Sensor histidine kinase RcsC"/>
    <property type="match status" value="1"/>
</dbReference>
<dbReference type="InterPro" id="IPR005467">
    <property type="entry name" value="His_kinase_dom"/>
</dbReference>
<evidence type="ECO:0000259" key="11">
    <source>
        <dbReference type="PROSITE" id="PS50109"/>
    </source>
</evidence>
<dbReference type="SMART" id="SM00387">
    <property type="entry name" value="HATPase_c"/>
    <property type="match status" value="1"/>
</dbReference>
<dbReference type="InterPro" id="IPR004358">
    <property type="entry name" value="Sig_transdc_His_kin-like_C"/>
</dbReference>
<name>A0A8K2A0R6_9CYAN</name>
<keyword evidence="14" id="KW-1185">Reference proteome</keyword>
<keyword evidence="6" id="KW-0418">Kinase</keyword>
<keyword evidence="5" id="KW-0808">Transferase</keyword>
<comment type="catalytic activity">
    <reaction evidence="1">
        <text>ATP + protein L-histidine = ADP + protein N-phospho-L-histidine.</text>
        <dbReference type="EC" id="2.7.13.3"/>
    </reaction>
</comment>
<dbReference type="InterPro" id="IPR036890">
    <property type="entry name" value="HATPase_C_sf"/>
</dbReference>
<dbReference type="RefSeq" id="WP_161825957.1">
    <property type="nucleotide sequence ID" value="NZ_WVIC01000027.1"/>
</dbReference>
<evidence type="ECO:0000256" key="8">
    <source>
        <dbReference type="ARBA" id="ARBA00074306"/>
    </source>
</evidence>
<dbReference type="GO" id="GO:0000155">
    <property type="term" value="F:phosphorelay sensor kinase activity"/>
    <property type="evidence" value="ECO:0007669"/>
    <property type="project" value="InterPro"/>
</dbReference>
<evidence type="ECO:0000256" key="1">
    <source>
        <dbReference type="ARBA" id="ARBA00000085"/>
    </source>
</evidence>
<keyword evidence="10" id="KW-0175">Coiled coil</keyword>
<dbReference type="Pfam" id="PF00072">
    <property type="entry name" value="Response_reg"/>
    <property type="match status" value="1"/>
</dbReference>
<evidence type="ECO:0000313" key="14">
    <source>
        <dbReference type="Proteomes" id="UP000607397"/>
    </source>
</evidence>
<dbReference type="Pfam" id="PF00512">
    <property type="entry name" value="HisKA"/>
    <property type="match status" value="1"/>
</dbReference>
<dbReference type="Gene3D" id="3.40.50.2300">
    <property type="match status" value="1"/>
</dbReference>
<evidence type="ECO:0000256" key="6">
    <source>
        <dbReference type="ARBA" id="ARBA00022777"/>
    </source>
</evidence>
<feature type="domain" description="Histidine kinase" evidence="11">
    <location>
        <begin position="180"/>
        <end position="399"/>
    </location>
</feature>
<comment type="caution">
    <text evidence="13">The sequence shown here is derived from an EMBL/GenBank/DDBJ whole genome shotgun (WGS) entry which is preliminary data.</text>
</comment>
<accession>A0A8K2A0R6</accession>
<dbReference type="CDD" id="cd00156">
    <property type="entry name" value="REC"/>
    <property type="match status" value="1"/>
</dbReference>
<evidence type="ECO:0000256" key="9">
    <source>
        <dbReference type="PROSITE-ProRule" id="PRU00169"/>
    </source>
</evidence>
<dbReference type="PROSITE" id="PS50109">
    <property type="entry name" value="HIS_KIN"/>
    <property type="match status" value="1"/>
</dbReference>
<dbReference type="Proteomes" id="UP000607397">
    <property type="component" value="Unassembled WGS sequence"/>
</dbReference>
<dbReference type="AlphaFoldDB" id="A0A8K2A0R6"/>
<comment type="similarity">
    <text evidence="2">In the N-terminal section; belongs to the phytochrome family.</text>
</comment>
<dbReference type="Pfam" id="PF02518">
    <property type="entry name" value="HATPase_c"/>
    <property type="match status" value="1"/>
</dbReference>
<protein>
    <recommendedName>
        <fullName evidence="8">Circadian input-output histidine kinase CikA</fullName>
        <ecNumber evidence="3">2.7.13.3</ecNumber>
    </recommendedName>
</protein>
<dbReference type="EC" id="2.7.13.3" evidence="3"/>
<proteinExistence type="inferred from homology"/>
<dbReference type="SMART" id="SM00448">
    <property type="entry name" value="REC"/>
    <property type="match status" value="1"/>
</dbReference>